<feature type="transmembrane region" description="Helical" evidence="16">
    <location>
        <begin position="143"/>
        <end position="171"/>
    </location>
</feature>
<comment type="function">
    <text evidence="16">Core subunit of the mitochondrial membrane respiratory chain NADH dehydrogenase (Complex I) which catalyzes electron transfer from NADH through the respiratory chain, using ubiquinone as an electron acceptor. Essential for the catalytic activity and assembly of complex I.</text>
</comment>
<dbReference type="PANTHER" id="PTHR43507:SF20">
    <property type="entry name" value="NADH-UBIQUINONE OXIDOREDUCTASE CHAIN 4"/>
    <property type="match status" value="1"/>
</dbReference>
<feature type="transmembrane region" description="Helical" evidence="16">
    <location>
        <begin position="417"/>
        <end position="448"/>
    </location>
</feature>
<dbReference type="PANTHER" id="PTHR43507">
    <property type="entry name" value="NADH-UBIQUINONE OXIDOREDUCTASE CHAIN 4"/>
    <property type="match status" value="1"/>
</dbReference>
<evidence type="ECO:0000256" key="5">
    <source>
        <dbReference type="ARBA" id="ARBA00022448"/>
    </source>
</evidence>
<evidence type="ECO:0000256" key="2">
    <source>
        <dbReference type="ARBA" id="ARBA00009025"/>
    </source>
</evidence>
<dbReference type="Pfam" id="PF01059">
    <property type="entry name" value="Oxidored_q5_N"/>
    <property type="match status" value="1"/>
</dbReference>
<organism evidence="19">
    <name type="scientific">Nemertopsis tetraclitophila</name>
    <dbReference type="NCBI Taxonomy" id="1417004"/>
    <lineage>
        <taxon>Eukaryota</taxon>
        <taxon>Metazoa</taxon>
        <taxon>Spiralia</taxon>
        <taxon>Lophotrochozoa</taxon>
        <taxon>Nemertea</taxon>
        <taxon>Enopla</taxon>
        <taxon>Hoplonemertea</taxon>
        <taxon>Monostilifera</taxon>
        <taxon>Eumonostilifera</taxon>
        <taxon>Emplectonematidae</taxon>
        <taxon>Nemertopsis</taxon>
    </lineage>
</organism>
<feature type="transmembrane region" description="Helical" evidence="16">
    <location>
        <begin position="306"/>
        <end position="330"/>
    </location>
</feature>
<feature type="transmembrane region" description="Helical" evidence="16">
    <location>
        <begin position="277"/>
        <end position="300"/>
    </location>
</feature>
<evidence type="ECO:0000256" key="16">
    <source>
        <dbReference type="RuleBase" id="RU003297"/>
    </source>
</evidence>
<feature type="transmembrane region" description="Helical" evidence="16">
    <location>
        <begin position="27"/>
        <end position="44"/>
    </location>
</feature>
<dbReference type="InterPro" id="IPR003918">
    <property type="entry name" value="NADH_UbQ_OxRdtase"/>
</dbReference>
<dbReference type="EMBL" id="KF572482">
    <property type="protein sequence ID" value="AGZ63910.1"/>
    <property type="molecule type" value="Genomic_DNA"/>
</dbReference>
<dbReference type="GO" id="GO:0015990">
    <property type="term" value="P:electron transport coupled proton transport"/>
    <property type="evidence" value="ECO:0007669"/>
    <property type="project" value="TreeGrafter"/>
</dbReference>
<feature type="transmembrane region" description="Helical" evidence="16">
    <location>
        <begin position="221"/>
        <end position="239"/>
    </location>
</feature>
<evidence type="ECO:0000256" key="7">
    <source>
        <dbReference type="ARBA" id="ARBA00022692"/>
    </source>
</evidence>
<dbReference type="GO" id="GO:0008137">
    <property type="term" value="F:NADH dehydrogenase (ubiquinone) activity"/>
    <property type="evidence" value="ECO:0007669"/>
    <property type="project" value="UniProtKB-UniRule"/>
</dbReference>
<comment type="subcellular location">
    <subcellularLocation>
        <location evidence="1 16">Mitochondrion membrane</location>
        <topology evidence="1 16">Multi-pass membrane protein</topology>
    </subcellularLocation>
</comment>
<evidence type="ECO:0000259" key="18">
    <source>
        <dbReference type="Pfam" id="PF01059"/>
    </source>
</evidence>
<feature type="transmembrane region" description="Helical" evidence="16">
    <location>
        <begin position="112"/>
        <end position="131"/>
    </location>
</feature>
<keyword evidence="10 16" id="KW-1133">Transmembrane helix</keyword>
<dbReference type="GO" id="GO:0003954">
    <property type="term" value="F:NADH dehydrogenase activity"/>
    <property type="evidence" value="ECO:0007669"/>
    <property type="project" value="TreeGrafter"/>
</dbReference>
<keyword evidence="9 16" id="KW-0249">Electron transport</keyword>
<protein>
    <recommendedName>
        <fullName evidence="4 16">NADH-ubiquinone oxidoreductase chain 4</fullName>
        <ecNumber evidence="3 16">7.1.1.2</ecNumber>
    </recommendedName>
</protein>
<reference evidence="19" key="1">
    <citation type="journal article" date="2013" name="Parasit. Vectors">
        <title>Complete mitochondrial genome sequences of two parasitic/commensal nemerteans, Gononemertes parasita and Nemertopsis tetraclitophila (Nemertea: Hoplonemertea) with phylogenetic implications.</title>
        <authorList>
            <person name="Sun W.Y."/>
            <person name="Xu D.L."/>
            <person name="Chen H.X."/>
            <person name="Shi W."/>
            <person name="Sun S.C."/>
        </authorList>
    </citation>
    <scope>NUCLEOTIDE SEQUENCE</scope>
</reference>
<evidence type="ECO:0000256" key="10">
    <source>
        <dbReference type="ARBA" id="ARBA00022989"/>
    </source>
</evidence>
<evidence type="ECO:0000256" key="14">
    <source>
        <dbReference type="ARBA" id="ARBA00023136"/>
    </source>
</evidence>
<evidence type="ECO:0000256" key="3">
    <source>
        <dbReference type="ARBA" id="ARBA00012944"/>
    </source>
</evidence>
<dbReference type="PRINTS" id="PR01437">
    <property type="entry name" value="NUOXDRDTASE4"/>
</dbReference>
<gene>
    <name evidence="19" type="primary">nad4</name>
</gene>
<keyword evidence="13 16" id="KW-0496">Mitochondrion</keyword>
<comment type="catalytic activity">
    <reaction evidence="15 16">
        <text>a ubiquinone + NADH + 5 H(+)(in) = a ubiquinol + NAD(+) + 4 H(+)(out)</text>
        <dbReference type="Rhea" id="RHEA:29091"/>
        <dbReference type="Rhea" id="RHEA-COMP:9565"/>
        <dbReference type="Rhea" id="RHEA-COMP:9566"/>
        <dbReference type="ChEBI" id="CHEBI:15378"/>
        <dbReference type="ChEBI" id="CHEBI:16389"/>
        <dbReference type="ChEBI" id="CHEBI:17976"/>
        <dbReference type="ChEBI" id="CHEBI:57540"/>
        <dbReference type="ChEBI" id="CHEBI:57945"/>
        <dbReference type="EC" id="7.1.1.2"/>
    </reaction>
</comment>
<proteinExistence type="inferred from homology"/>
<feature type="domain" description="NADH:quinone oxidoreductase/Mrp antiporter transmembrane" evidence="17">
    <location>
        <begin position="107"/>
        <end position="393"/>
    </location>
</feature>
<geneLocation type="mitochondrion" evidence="19"/>
<evidence type="ECO:0000256" key="15">
    <source>
        <dbReference type="ARBA" id="ARBA00049551"/>
    </source>
</evidence>
<evidence type="ECO:0000256" key="12">
    <source>
        <dbReference type="ARBA" id="ARBA00023075"/>
    </source>
</evidence>
<evidence type="ECO:0000313" key="19">
    <source>
        <dbReference type="EMBL" id="AGZ63910.1"/>
    </source>
</evidence>
<dbReference type="InterPro" id="IPR001750">
    <property type="entry name" value="ND/Mrp_TM"/>
</dbReference>
<dbReference type="GO" id="GO:0042773">
    <property type="term" value="P:ATP synthesis coupled electron transport"/>
    <property type="evidence" value="ECO:0007669"/>
    <property type="project" value="InterPro"/>
</dbReference>
<keyword evidence="6 16" id="KW-0679">Respiratory chain</keyword>
<feature type="transmembrane region" description="Helical" evidence="16">
    <location>
        <begin position="6"/>
        <end position="22"/>
    </location>
</feature>
<feature type="transmembrane region" description="Helical" evidence="16">
    <location>
        <begin position="183"/>
        <end position="209"/>
    </location>
</feature>
<accession>A0A075CJF4</accession>
<sequence length="449" mass="52412">MNVSFGFFFFFIFTFLFVVSISMSKNIMLFFFFFFFFFFFDYGWSVYNGVFFLDSTSILMVSLSFFITYLMYLSSMRLYITDYFSSYFNFFLLFLCFVLIICFFSINFFFFFFFFEASLVPTLMIILGWGYQPERMQAGFYLFMYTIFFLFLFCLFFFFVVLILSVCGLWALDLIFFFLLDSFLFFFVFLISVLAFMVKLPVFGLHLWLPKAHVEAPVSGSMILAGVLLKLGGYGLFRVFSMYEYCFPDFFFFFVFFFLWGGVLTSLVCLRQTDLKGLVAYSSVGHMAILFCGYFCGVFLGVSGSLMMMVGHGLCSSCLFVLASLGYDLLGTRSIFLVKGSLVFMPSFCLWWFLFCSGNMAAPSSLNLCSEIFLFMGLLGLSFYFFFFLGFLSFFVGAYSLYLFMSFNHGSLSEGSGYFYMNFVSFFLVCFMHLMPLYFCFLFCDIFIV</sequence>
<feature type="transmembrane region" description="Helical" evidence="16">
    <location>
        <begin position="251"/>
        <end position="270"/>
    </location>
</feature>
<evidence type="ECO:0000256" key="4">
    <source>
        <dbReference type="ARBA" id="ARBA00021006"/>
    </source>
</evidence>
<evidence type="ECO:0000256" key="9">
    <source>
        <dbReference type="ARBA" id="ARBA00022982"/>
    </source>
</evidence>
<evidence type="ECO:0000256" key="13">
    <source>
        <dbReference type="ARBA" id="ARBA00023128"/>
    </source>
</evidence>
<evidence type="ECO:0000256" key="8">
    <source>
        <dbReference type="ARBA" id="ARBA00022967"/>
    </source>
</evidence>
<keyword evidence="5 16" id="KW-0813">Transport</keyword>
<dbReference type="GO" id="GO:0031966">
    <property type="term" value="C:mitochondrial membrane"/>
    <property type="evidence" value="ECO:0007669"/>
    <property type="project" value="UniProtKB-SubCell"/>
</dbReference>
<evidence type="ECO:0000256" key="11">
    <source>
        <dbReference type="ARBA" id="ARBA00023027"/>
    </source>
</evidence>
<dbReference type="AlphaFoldDB" id="A0A075CJF4"/>
<name>A0A075CJF4_9BILA</name>
<evidence type="ECO:0000256" key="6">
    <source>
        <dbReference type="ARBA" id="ARBA00022660"/>
    </source>
</evidence>
<dbReference type="InterPro" id="IPR000260">
    <property type="entry name" value="NADH4_N"/>
</dbReference>
<dbReference type="Pfam" id="PF00361">
    <property type="entry name" value="Proton_antipo_M"/>
    <property type="match status" value="1"/>
</dbReference>
<keyword evidence="12 16" id="KW-0830">Ubiquinone</keyword>
<evidence type="ECO:0000259" key="17">
    <source>
        <dbReference type="Pfam" id="PF00361"/>
    </source>
</evidence>
<feature type="transmembrane region" description="Helical" evidence="16">
    <location>
        <begin position="342"/>
        <end position="360"/>
    </location>
</feature>
<comment type="similarity">
    <text evidence="2 16">Belongs to the complex I subunit 4 family.</text>
</comment>
<feature type="domain" description="NADH:ubiquinone oxidoreductase chain 4 N-terminal" evidence="18">
    <location>
        <begin position="7"/>
        <end position="101"/>
    </location>
</feature>
<dbReference type="EC" id="7.1.1.2" evidence="3 16"/>
<keyword evidence="14 16" id="KW-0472">Membrane</keyword>
<feature type="transmembrane region" description="Helical" evidence="16">
    <location>
        <begin position="372"/>
        <end position="405"/>
    </location>
</feature>
<keyword evidence="11 16" id="KW-0520">NAD</keyword>
<dbReference type="GO" id="GO:0048039">
    <property type="term" value="F:ubiquinone binding"/>
    <property type="evidence" value="ECO:0007669"/>
    <property type="project" value="TreeGrafter"/>
</dbReference>
<feature type="transmembrane region" description="Helical" evidence="16">
    <location>
        <begin position="50"/>
        <end position="72"/>
    </location>
</feature>
<keyword evidence="7 16" id="KW-0812">Transmembrane</keyword>
<keyword evidence="8" id="KW-1278">Translocase</keyword>
<evidence type="ECO:0000256" key="1">
    <source>
        <dbReference type="ARBA" id="ARBA00004225"/>
    </source>
</evidence>
<feature type="transmembrane region" description="Helical" evidence="16">
    <location>
        <begin position="84"/>
        <end position="106"/>
    </location>
</feature>